<dbReference type="Gene3D" id="3.80.30.20">
    <property type="entry name" value="tm_1862 like domain"/>
    <property type="match status" value="1"/>
</dbReference>
<accession>A0A372IME9</accession>
<evidence type="ECO:0000256" key="6">
    <source>
        <dbReference type="ARBA" id="ARBA00023004"/>
    </source>
</evidence>
<keyword evidence="11" id="KW-1185">Reference proteome</keyword>
<gene>
    <name evidence="10" type="ORF">D0Y96_15000</name>
</gene>
<dbReference type="GO" id="GO:0051539">
    <property type="term" value="F:4 iron, 4 sulfur cluster binding"/>
    <property type="evidence" value="ECO:0007669"/>
    <property type="project" value="UniProtKB-KW"/>
</dbReference>
<comment type="caution">
    <text evidence="10">The sequence shown here is derived from an EMBL/GenBank/DDBJ whole genome shotgun (WGS) entry which is preliminary data.</text>
</comment>
<dbReference type="PROSITE" id="PS51332">
    <property type="entry name" value="B12_BINDING"/>
    <property type="match status" value="1"/>
</dbReference>
<dbReference type="AlphaFoldDB" id="A0A372IME9"/>
<dbReference type="CDD" id="cd01335">
    <property type="entry name" value="Radical_SAM"/>
    <property type="match status" value="1"/>
</dbReference>
<feature type="domain" description="B12-binding" evidence="8">
    <location>
        <begin position="7"/>
        <end position="139"/>
    </location>
</feature>
<dbReference type="InterPro" id="IPR058240">
    <property type="entry name" value="rSAM_sf"/>
</dbReference>
<dbReference type="GO" id="GO:0005829">
    <property type="term" value="C:cytosol"/>
    <property type="evidence" value="ECO:0007669"/>
    <property type="project" value="TreeGrafter"/>
</dbReference>
<evidence type="ECO:0000256" key="3">
    <source>
        <dbReference type="ARBA" id="ARBA00022679"/>
    </source>
</evidence>
<dbReference type="Gene3D" id="3.40.50.280">
    <property type="entry name" value="Cobalamin-binding domain"/>
    <property type="match status" value="1"/>
</dbReference>
<keyword evidence="5" id="KW-0479">Metal-binding</keyword>
<dbReference type="InterPro" id="IPR007197">
    <property type="entry name" value="rSAM"/>
</dbReference>
<dbReference type="SFLD" id="SFLDG01123">
    <property type="entry name" value="methyltransferase_(Class_B)"/>
    <property type="match status" value="1"/>
</dbReference>
<dbReference type="InterPro" id="IPR051198">
    <property type="entry name" value="BchE-like"/>
</dbReference>
<dbReference type="PANTHER" id="PTHR43409">
    <property type="entry name" value="ANAEROBIC MAGNESIUM-PROTOPORPHYRIN IX MONOMETHYL ESTER CYCLASE-RELATED"/>
    <property type="match status" value="1"/>
</dbReference>
<evidence type="ECO:0000256" key="4">
    <source>
        <dbReference type="ARBA" id="ARBA00022691"/>
    </source>
</evidence>
<dbReference type="SUPFAM" id="SSF102114">
    <property type="entry name" value="Radical SAM enzymes"/>
    <property type="match status" value="1"/>
</dbReference>
<dbReference type="SMART" id="SM00729">
    <property type="entry name" value="Elp3"/>
    <property type="match status" value="1"/>
</dbReference>
<dbReference type="PROSITE" id="PS51918">
    <property type="entry name" value="RADICAL_SAM"/>
    <property type="match status" value="1"/>
</dbReference>
<dbReference type="SFLD" id="SFLDG01082">
    <property type="entry name" value="B12-binding_domain_containing"/>
    <property type="match status" value="1"/>
</dbReference>
<organism evidence="10 11">
    <name type="scientific">Paracidobacterium acidisoli</name>
    <dbReference type="NCBI Taxonomy" id="2303751"/>
    <lineage>
        <taxon>Bacteria</taxon>
        <taxon>Pseudomonadati</taxon>
        <taxon>Acidobacteriota</taxon>
        <taxon>Terriglobia</taxon>
        <taxon>Terriglobales</taxon>
        <taxon>Acidobacteriaceae</taxon>
        <taxon>Paracidobacterium</taxon>
    </lineage>
</organism>
<dbReference type="OrthoDB" id="9801659at2"/>
<evidence type="ECO:0000256" key="1">
    <source>
        <dbReference type="ARBA" id="ARBA00001966"/>
    </source>
</evidence>
<dbReference type="Proteomes" id="UP000264702">
    <property type="component" value="Unassembled WGS sequence"/>
</dbReference>
<dbReference type="SFLD" id="SFLDS00029">
    <property type="entry name" value="Radical_SAM"/>
    <property type="match status" value="1"/>
</dbReference>
<keyword evidence="2" id="KW-0489">Methyltransferase</keyword>
<dbReference type="Pfam" id="PF02310">
    <property type="entry name" value="B12-binding"/>
    <property type="match status" value="1"/>
</dbReference>
<keyword evidence="6" id="KW-0408">Iron</keyword>
<name>A0A372IME9_9BACT</name>
<evidence type="ECO:0000313" key="10">
    <source>
        <dbReference type="EMBL" id="RFU15753.1"/>
    </source>
</evidence>
<keyword evidence="7" id="KW-0411">Iron-sulfur</keyword>
<evidence type="ECO:0000259" key="9">
    <source>
        <dbReference type="PROSITE" id="PS51918"/>
    </source>
</evidence>
<dbReference type="GO" id="GO:0031419">
    <property type="term" value="F:cobalamin binding"/>
    <property type="evidence" value="ECO:0007669"/>
    <property type="project" value="InterPro"/>
</dbReference>
<evidence type="ECO:0000256" key="5">
    <source>
        <dbReference type="ARBA" id="ARBA00022723"/>
    </source>
</evidence>
<evidence type="ECO:0000259" key="8">
    <source>
        <dbReference type="PROSITE" id="PS51332"/>
    </source>
</evidence>
<dbReference type="InterPro" id="IPR023404">
    <property type="entry name" value="rSAM_horseshoe"/>
</dbReference>
<dbReference type="InterPro" id="IPR006638">
    <property type="entry name" value="Elp3/MiaA/NifB-like_rSAM"/>
</dbReference>
<keyword evidence="3" id="KW-0808">Transferase</keyword>
<dbReference type="GO" id="GO:0046872">
    <property type="term" value="F:metal ion binding"/>
    <property type="evidence" value="ECO:0007669"/>
    <property type="project" value="UniProtKB-KW"/>
</dbReference>
<dbReference type="InterPro" id="IPR006158">
    <property type="entry name" value="Cobalamin-bd"/>
</dbReference>
<dbReference type="GO" id="GO:0003824">
    <property type="term" value="F:catalytic activity"/>
    <property type="evidence" value="ECO:0007669"/>
    <property type="project" value="InterPro"/>
</dbReference>
<protein>
    <submittedName>
        <fullName evidence="10">Radical SAM protein</fullName>
    </submittedName>
</protein>
<comment type="cofactor">
    <cofactor evidence="1">
        <name>[4Fe-4S] cluster</name>
        <dbReference type="ChEBI" id="CHEBI:49883"/>
    </cofactor>
</comment>
<dbReference type="RefSeq" id="WP_117301453.1">
    <property type="nucleotide sequence ID" value="NZ_QVQT02000005.1"/>
</dbReference>
<dbReference type="InterPro" id="IPR034466">
    <property type="entry name" value="Methyltransferase_Class_B"/>
</dbReference>
<proteinExistence type="predicted"/>
<evidence type="ECO:0000256" key="7">
    <source>
        <dbReference type="ARBA" id="ARBA00023014"/>
    </source>
</evidence>
<dbReference type="Pfam" id="PF04055">
    <property type="entry name" value="Radical_SAM"/>
    <property type="match status" value="1"/>
</dbReference>
<dbReference type="PANTHER" id="PTHR43409:SF7">
    <property type="entry name" value="BLL1977 PROTEIN"/>
    <property type="match status" value="1"/>
</dbReference>
<feature type="domain" description="Radical SAM core" evidence="9">
    <location>
        <begin position="189"/>
        <end position="416"/>
    </location>
</feature>
<evidence type="ECO:0000313" key="11">
    <source>
        <dbReference type="Proteomes" id="UP000264702"/>
    </source>
</evidence>
<sequence>MELLLTHGYFLYEDPKELQIMKPYPPLGLLYICSHLRAKGFSVEVFDSTFQTFAALRERLHTGPPSVLGIYANLMTRPKIVSILGDAKQAGWKTIVGGPEPGAYIEEYLDAGADVVVIGEGELTLQELLTTWRDNREAELDAVSGIAFRKDGVTHRTASRTQITDLDAQPWPAREAIDMDRYVETWRTHHGKGSISIITARGCPFRCEWCSHAVFGQTHRRRKPELVADELEWLIERYKPDMLWIADDVFTINHDWLTRWAAELRRRRIHIPFECISRSDRLNEKVIAILAELGCFRLWVGSESGSQKILDSMQRGVSVQAVRQAVTLCRQYGIQTGMFLMWGYEGEELEDIEATIDHVRSSNPDIFLTTVSYPIKGTPYYNKVASRLIQIKPWDQTSDREFELTGRRPREFYRIADELLRYEVELAKLRATKEETTLDTIAAPRIAELTALVGERRRSLYTYPSTGDTGVCA</sequence>
<reference evidence="10 11" key="1">
    <citation type="submission" date="2018-08" db="EMBL/GenBank/DDBJ databases">
        <title>Acidipila sp. 4G-K13, an acidobacterium isolated from forest soil.</title>
        <authorList>
            <person name="Gao Z.-H."/>
            <person name="Qiu L.-H."/>
        </authorList>
    </citation>
    <scope>NUCLEOTIDE SEQUENCE [LARGE SCALE GENOMIC DNA]</scope>
    <source>
        <strain evidence="10 11">4G-K13</strain>
    </source>
</reference>
<evidence type="ECO:0000256" key="2">
    <source>
        <dbReference type="ARBA" id="ARBA00022603"/>
    </source>
</evidence>
<keyword evidence="4" id="KW-0949">S-adenosyl-L-methionine</keyword>
<dbReference type="EMBL" id="QVQT01000005">
    <property type="protein sequence ID" value="RFU15753.1"/>
    <property type="molecule type" value="Genomic_DNA"/>
</dbReference>